<keyword evidence="1" id="KW-1133">Transmembrane helix</keyword>
<gene>
    <name evidence="2" type="ORF">EVA_11798</name>
</gene>
<organism evidence="2">
    <name type="scientific">gut metagenome</name>
    <dbReference type="NCBI Taxonomy" id="749906"/>
    <lineage>
        <taxon>unclassified sequences</taxon>
        <taxon>metagenomes</taxon>
        <taxon>organismal metagenomes</taxon>
    </lineage>
</organism>
<feature type="transmembrane region" description="Helical" evidence="1">
    <location>
        <begin position="195"/>
        <end position="220"/>
    </location>
</feature>
<proteinExistence type="predicted"/>
<name>J9FZW0_9ZZZZ</name>
<evidence type="ECO:0000313" key="2">
    <source>
        <dbReference type="EMBL" id="EJX00104.1"/>
    </source>
</evidence>
<protein>
    <submittedName>
        <fullName evidence="2">Uncharacterized protein</fullName>
    </submittedName>
</protein>
<reference evidence="2" key="1">
    <citation type="journal article" date="2012" name="PLoS ONE">
        <title>Gene sets for utilization of primary and secondary nutrition supplies in the distal gut of endangered iberian lynx.</title>
        <authorList>
            <person name="Alcaide M."/>
            <person name="Messina E."/>
            <person name="Richter M."/>
            <person name="Bargiela R."/>
            <person name="Peplies J."/>
            <person name="Huws S.A."/>
            <person name="Newbold C.J."/>
            <person name="Golyshin P.N."/>
            <person name="Simon M.A."/>
            <person name="Lopez G."/>
            <person name="Yakimov M.M."/>
            <person name="Ferrer M."/>
        </authorList>
    </citation>
    <scope>NUCLEOTIDE SEQUENCE</scope>
</reference>
<keyword evidence="1" id="KW-0812">Transmembrane</keyword>
<dbReference type="AlphaFoldDB" id="J9FZW0"/>
<keyword evidence="1" id="KW-0472">Membrane</keyword>
<sequence length="241" mass="26193">MLSRRIYVEEVLHGLAEGRIVRTDVLRQLLLFAILVDRVDRCTHGAFFVRSVIETTRCLIVTIECTDVIVTLGHLAFELAVEVVPINVAVTVAVGDVGKVVVVELQATIGSVGHILRIFLTYGQFAFRGTWIGHVDVHAVLVTVECHDCQLLGVRSKVNAGYVAVGIERQLHGAGHAVFDVEGHDTHVAVLCTGYGVFVTVFTGILIVLHACGISSLKLLDCIDRHLRLVVAHPSQHLAVS</sequence>
<accession>J9FZW0</accession>
<comment type="caution">
    <text evidence="2">The sequence shown here is derived from an EMBL/GenBank/DDBJ whole genome shotgun (WGS) entry which is preliminary data.</text>
</comment>
<evidence type="ECO:0000256" key="1">
    <source>
        <dbReference type="SAM" id="Phobius"/>
    </source>
</evidence>
<dbReference type="EMBL" id="AMCI01003533">
    <property type="protein sequence ID" value="EJX00104.1"/>
    <property type="molecule type" value="Genomic_DNA"/>
</dbReference>